<dbReference type="InterPro" id="IPR001898">
    <property type="entry name" value="SLC13A/DASS"/>
</dbReference>
<keyword evidence="8" id="KW-1185">Reference proteome</keyword>
<keyword evidence="2" id="KW-0813">Transport</keyword>
<feature type="transmembrane region" description="Helical" evidence="6">
    <location>
        <begin position="457"/>
        <end position="478"/>
    </location>
</feature>
<gene>
    <name evidence="7" type="ORF">ACFSKP_05840</name>
</gene>
<feature type="transmembrane region" description="Helical" evidence="6">
    <location>
        <begin position="208"/>
        <end position="230"/>
    </location>
</feature>
<dbReference type="PANTHER" id="PTHR10283">
    <property type="entry name" value="SOLUTE CARRIER FAMILY 13 MEMBER"/>
    <property type="match status" value="1"/>
</dbReference>
<feature type="transmembrane region" description="Helical" evidence="6">
    <location>
        <begin position="420"/>
        <end position="445"/>
    </location>
</feature>
<feature type="transmembrane region" description="Helical" evidence="6">
    <location>
        <begin position="54"/>
        <end position="72"/>
    </location>
</feature>
<dbReference type="RefSeq" id="WP_250427417.1">
    <property type="nucleotide sequence ID" value="NZ_JALPRR010000001.1"/>
</dbReference>
<dbReference type="PANTHER" id="PTHR10283:SF82">
    <property type="entry name" value="SOLUTE CARRIER FAMILY 13 MEMBER 2"/>
    <property type="match status" value="1"/>
</dbReference>
<keyword evidence="4 6" id="KW-1133">Transmembrane helix</keyword>
<proteinExistence type="predicted"/>
<reference evidence="8" key="1">
    <citation type="journal article" date="2019" name="Int. J. Syst. Evol. Microbiol.">
        <title>The Global Catalogue of Microorganisms (GCM) 10K type strain sequencing project: providing services to taxonomists for standard genome sequencing and annotation.</title>
        <authorList>
            <consortium name="The Broad Institute Genomics Platform"/>
            <consortium name="The Broad Institute Genome Sequencing Center for Infectious Disease"/>
            <person name="Wu L."/>
            <person name="Ma J."/>
        </authorList>
    </citation>
    <scope>NUCLEOTIDE SEQUENCE [LARGE SCALE GENOMIC DNA]</scope>
    <source>
        <strain evidence="8">CGMCC 4.1782</strain>
    </source>
</reference>
<organism evidence="7 8">
    <name type="scientific">Pontibacter ruber</name>
    <dbReference type="NCBI Taxonomy" id="1343895"/>
    <lineage>
        <taxon>Bacteria</taxon>
        <taxon>Pseudomonadati</taxon>
        <taxon>Bacteroidota</taxon>
        <taxon>Cytophagia</taxon>
        <taxon>Cytophagales</taxon>
        <taxon>Hymenobacteraceae</taxon>
        <taxon>Pontibacter</taxon>
    </lineage>
</organism>
<feature type="transmembrane region" description="Helical" evidence="6">
    <location>
        <begin position="264"/>
        <end position="285"/>
    </location>
</feature>
<dbReference type="InterPro" id="IPR031312">
    <property type="entry name" value="Na/sul_symport_CS"/>
</dbReference>
<evidence type="ECO:0000256" key="1">
    <source>
        <dbReference type="ARBA" id="ARBA00004141"/>
    </source>
</evidence>
<feature type="transmembrane region" description="Helical" evidence="6">
    <location>
        <begin position="373"/>
        <end position="389"/>
    </location>
</feature>
<evidence type="ECO:0000256" key="4">
    <source>
        <dbReference type="ARBA" id="ARBA00022989"/>
    </source>
</evidence>
<name>A0ABW5CW01_9BACT</name>
<evidence type="ECO:0000256" key="3">
    <source>
        <dbReference type="ARBA" id="ARBA00022692"/>
    </source>
</evidence>
<dbReference type="Pfam" id="PF00939">
    <property type="entry name" value="Na_sulph_symp"/>
    <property type="match status" value="1"/>
</dbReference>
<protein>
    <submittedName>
        <fullName evidence="7">SLC13 family permease</fullName>
    </submittedName>
</protein>
<feature type="transmembrane region" description="Helical" evidence="6">
    <location>
        <begin position="169"/>
        <end position="188"/>
    </location>
</feature>
<comment type="caution">
    <text evidence="7">The sequence shown here is derived from an EMBL/GenBank/DDBJ whole genome shotgun (WGS) entry which is preliminary data.</text>
</comment>
<sequence>MNISRRNVGLLVAPMLAATVWWLTPGLVHEAKVVATIMAFCLVFWITEVIPLSMTAFLGVLLAVMLGIAKIDTAFQNLGHPIILLFIGSFLLARSMTRHGLDKRLALFILSRRFFQKSLFRLFLGFSLISYLLSMWVSNSVTVAMLLPLTIGVVQLISKPGQEKKPDSYFLLGIAYSASIGGISTIIGSPPNLIGVNYLAKEGIRIDFLQWMLIALPISLLMYGVMLVYIRYFLRKCGYSSSVVEAYVKEQSKEQPPMSKGEKVTMGVFLLAVILWLSPGIFNLLGLKAAYTFLNTYFAESTVAVLAALLLFLIPPGNENEGNGTITADDLLRIDWDTILLFGGGMALGQLVITSGLADEIGGAITYLVGPEQKVLLIFVLIAGVLLLTEISSNTAIAITFVPIIIGVLLQLQIPLLYPVIGAVIACSFAFMLPVATPPNAIVFGSRRVPISSMVKAGAYLNAAGAIVITLCMLLYMYL</sequence>
<keyword evidence="5 6" id="KW-0472">Membrane</keyword>
<feature type="transmembrane region" description="Helical" evidence="6">
    <location>
        <begin position="7"/>
        <end position="24"/>
    </location>
</feature>
<comment type="subcellular location">
    <subcellularLocation>
        <location evidence="1">Membrane</location>
        <topology evidence="1">Multi-pass membrane protein</topology>
    </subcellularLocation>
</comment>
<evidence type="ECO:0000313" key="8">
    <source>
        <dbReference type="Proteomes" id="UP001597374"/>
    </source>
</evidence>
<evidence type="ECO:0000256" key="2">
    <source>
        <dbReference type="ARBA" id="ARBA00022448"/>
    </source>
</evidence>
<evidence type="ECO:0000256" key="6">
    <source>
        <dbReference type="SAM" id="Phobius"/>
    </source>
</evidence>
<dbReference type="PROSITE" id="PS01271">
    <property type="entry name" value="NA_SULFATE"/>
    <property type="match status" value="1"/>
</dbReference>
<dbReference type="EMBL" id="JBHUIM010000001">
    <property type="protein sequence ID" value="MFD2245767.1"/>
    <property type="molecule type" value="Genomic_DNA"/>
</dbReference>
<evidence type="ECO:0000313" key="7">
    <source>
        <dbReference type="EMBL" id="MFD2245767.1"/>
    </source>
</evidence>
<accession>A0ABW5CW01</accession>
<keyword evidence="3 6" id="KW-0812">Transmembrane</keyword>
<feature type="transmembrane region" description="Helical" evidence="6">
    <location>
        <begin position="297"/>
        <end position="314"/>
    </location>
</feature>
<dbReference type="Proteomes" id="UP001597374">
    <property type="component" value="Unassembled WGS sequence"/>
</dbReference>
<evidence type="ECO:0000256" key="5">
    <source>
        <dbReference type="ARBA" id="ARBA00023136"/>
    </source>
</evidence>
<dbReference type="NCBIfam" id="TIGR00785">
    <property type="entry name" value="dass"/>
    <property type="match status" value="1"/>
</dbReference>
<feature type="transmembrane region" description="Helical" evidence="6">
    <location>
        <begin position="118"/>
        <end position="134"/>
    </location>
</feature>